<keyword evidence="3" id="KW-1185">Reference proteome</keyword>
<dbReference type="Proteomes" id="UP000321085">
    <property type="component" value="Unassembled WGS sequence"/>
</dbReference>
<dbReference type="InterPro" id="IPR007899">
    <property type="entry name" value="CHAD_dom"/>
</dbReference>
<dbReference type="Pfam" id="PF05235">
    <property type="entry name" value="CHAD"/>
    <property type="match status" value="1"/>
</dbReference>
<dbReference type="InterPro" id="IPR038186">
    <property type="entry name" value="CHAD_dom_sf"/>
</dbReference>
<dbReference type="InterPro" id="IPR033469">
    <property type="entry name" value="CYTH-like_dom_sf"/>
</dbReference>
<proteinExistence type="predicted"/>
<comment type="caution">
    <text evidence="2">The sequence shown here is derived from an EMBL/GenBank/DDBJ whole genome shotgun (WGS) entry which is preliminary data.</text>
</comment>
<reference evidence="2 3" key="1">
    <citation type="submission" date="2019-07" db="EMBL/GenBank/DDBJ databases">
        <title>Whole genome shotgun sequence of Microvirga aerophila NBRC 106136.</title>
        <authorList>
            <person name="Hosoyama A."/>
            <person name="Uohara A."/>
            <person name="Ohji S."/>
            <person name="Ichikawa N."/>
        </authorList>
    </citation>
    <scope>NUCLEOTIDE SEQUENCE [LARGE SCALE GENOMIC DNA]</scope>
    <source>
        <strain evidence="2 3">NBRC 106136</strain>
    </source>
</reference>
<gene>
    <name evidence="2" type="ORF">MAE02_15130</name>
</gene>
<accession>A0A512BPR5</accession>
<dbReference type="EMBL" id="BJYU01000016">
    <property type="protein sequence ID" value="GEO13817.1"/>
    <property type="molecule type" value="Genomic_DNA"/>
</dbReference>
<dbReference type="PANTHER" id="PTHR39339:SF1">
    <property type="entry name" value="CHAD DOMAIN-CONTAINING PROTEIN"/>
    <property type="match status" value="1"/>
</dbReference>
<dbReference type="AlphaFoldDB" id="A0A512BPR5"/>
<evidence type="ECO:0000313" key="2">
    <source>
        <dbReference type="EMBL" id="GEO13817.1"/>
    </source>
</evidence>
<feature type="domain" description="CHAD" evidence="1">
    <location>
        <begin position="88"/>
        <end position="205"/>
    </location>
</feature>
<dbReference type="PANTHER" id="PTHR39339">
    <property type="entry name" value="SLR1444 PROTEIN"/>
    <property type="match status" value="1"/>
</dbReference>
<dbReference type="Gene3D" id="1.40.20.10">
    <property type="entry name" value="CHAD domain"/>
    <property type="match status" value="1"/>
</dbReference>
<organism evidence="2 3">
    <name type="scientific">Microvirga aerophila</name>
    <dbReference type="NCBI Taxonomy" id="670291"/>
    <lineage>
        <taxon>Bacteria</taxon>
        <taxon>Pseudomonadati</taxon>
        <taxon>Pseudomonadota</taxon>
        <taxon>Alphaproteobacteria</taxon>
        <taxon>Hyphomicrobiales</taxon>
        <taxon>Methylobacteriaceae</taxon>
        <taxon>Microvirga</taxon>
    </lineage>
</organism>
<dbReference type="RefSeq" id="WP_162815540.1">
    <property type="nucleotide sequence ID" value="NZ_BJYU01000016.1"/>
</dbReference>
<protein>
    <recommendedName>
        <fullName evidence="1">CHAD domain-containing protein</fullName>
    </recommendedName>
</protein>
<name>A0A512BPR5_9HYPH</name>
<dbReference type="SUPFAM" id="SSF55154">
    <property type="entry name" value="CYTH-like phosphatases"/>
    <property type="match status" value="1"/>
</dbReference>
<evidence type="ECO:0000313" key="3">
    <source>
        <dbReference type="Proteomes" id="UP000321085"/>
    </source>
</evidence>
<sequence>MAFDDGINVVANQRVPLTEIELVLKSGDEPALYDLAISLADELALRLDFVSKAEHGFQAMSRATSAAVKATPIQFASGATLDAAVQAVLSNTLLHFVANWAAIREAENPSTIHHMRVALCRMRAALATFKRALRCSDFDLLREEAKRIASALGPARDCDVFCETADNRPLAHPDRPVDCNTLLAAIEKRPNAAYTDARSRLEDRDTTLFV</sequence>
<evidence type="ECO:0000259" key="1">
    <source>
        <dbReference type="Pfam" id="PF05235"/>
    </source>
</evidence>